<accession>A0A419R4D4</accession>
<dbReference type="CDD" id="cd00609">
    <property type="entry name" value="AAT_like"/>
    <property type="match status" value="1"/>
</dbReference>
<dbReference type="Gene3D" id="3.40.640.10">
    <property type="entry name" value="Type I PLP-dependent aspartate aminotransferase-like (Major domain)"/>
    <property type="match status" value="1"/>
</dbReference>
<dbReference type="InterPro" id="IPR036390">
    <property type="entry name" value="WH_DNA-bd_sf"/>
</dbReference>
<dbReference type="InterPro" id="IPR051446">
    <property type="entry name" value="HTH_trans_reg/aminotransferase"/>
</dbReference>
<dbReference type="SUPFAM" id="SSF53383">
    <property type="entry name" value="PLP-dependent transferases"/>
    <property type="match status" value="1"/>
</dbReference>
<evidence type="ECO:0000256" key="1">
    <source>
        <dbReference type="ARBA" id="ARBA00005384"/>
    </source>
</evidence>
<evidence type="ECO:0000256" key="5">
    <source>
        <dbReference type="ARBA" id="ARBA00023163"/>
    </source>
</evidence>
<dbReference type="Pfam" id="PF00155">
    <property type="entry name" value="Aminotran_1_2"/>
    <property type="match status" value="1"/>
</dbReference>
<keyword evidence="7" id="KW-0032">Aminotransferase</keyword>
<dbReference type="Gene3D" id="1.10.10.10">
    <property type="entry name" value="Winged helix-like DNA-binding domain superfamily/Winged helix DNA-binding domain"/>
    <property type="match status" value="1"/>
</dbReference>
<gene>
    <name evidence="7" type="ORF">D6858_03455</name>
</gene>
<organism evidence="7 8">
    <name type="scientific">Tsuneonella suprasediminis</name>
    <dbReference type="NCBI Taxonomy" id="2306996"/>
    <lineage>
        <taxon>Bacteria</taxon>
        <taxon>Pseudomonadati</taxon>
        <taxon>Pseudomonadota</taxon>
        <taxon>Alphaproteobacteria</taxon>
        <taxon>Sphingomonadales</taxon>
        <taxon>Erythrobacteraceae</taxon>
        <taxon>Tsuneonella</taxon>
    </lineage>
</organism>
<feature type="domain" description="HTH gntR-type" evidence="6">
    <location>
        <begin position="15"/>
        <end position="83"/>
    </location>
</feature>
<dbReference type="Pfam" id="PF00392">
    <property type="entry name" value="GntR"/>
    <property type="match status" value="1"/>
</dbReference>
<dbReference type="EMBL" id="RAHJ01000012">
    <property type="protein sequence ID" value="RJX69616.1"/>
    <property type="molecule type" value="Genomic_DNA"/>
</dbReference>
<dbReference type="AlphaFoldDB" id="A0A419R4D4"/>
<proteinExistence type="inferred from homology"/>
<dbReference type="Proteomes" id="UP000284322">
    <property type="component" value="Unassembled WGS sequence"/>
</dbReference>
<dbReference type="InterPro" id="IPR015421">
    <property type="entry name" value="PyrdxlP-dep_Trfase_major"/>
</dbReference>
<comment type="similarity">
    <text evidence="1">In the C-terminal section; belongs to the class-I pyridoxal-phosphate-dependent aminotransferase family.</text>
</comment>
<dbReference type="InterPro" id="IPR000524">
    <property type="entry name" value="Tscrpt_reg_HTH_GntR"/>
</dbReference>
<protein>
    <submittedName>
        <fullName evidence="7">PLP-dependent aminotransferase family protein</fullName>
    </submittedName>
</protein>
<dbReference type="InterPro" id="IPR004839">
    <property type="entry name" value="Aminotransferase_I/II_large"/>
</dbReference>
<evidence type="ECO:0000256" key="2">
    <source>
        <dbReference type="ARBA" id="ARBA00022898"/>
    </source>
</evidence>
<dbReference type="PANTHER" id="PTHR46577:SF1">
    <property type="entry name" value="HTH-TYPE TRANSCRIPTIONAL REGULATORY PROTEIN GABR"/>
    <property type="match status" value="1"/>
</dbReference>
<evidence type="ECO:0000256" key="3">
    <source>
        <dbReference type="ARBA" id="ARBA00023015"/>
    </source>
</evidence>
<comment type="caution">
    <text evidence="7">The sequence shown here is derived from an EMBL/GenBank/DDBJ whole genome shotgun (WGS) entry which is preliminary data.</text>
</comment>
<dbReference type="GO" id="GO:0030170">
    <property type="term" value="F:pyridoxal phosphate binding"/>
    <property type="evidence" value="ECO:0007669"/>
    <property type="project" value="InterPro"/>
</dbReference>
<keyword evidence="7" id="KW-0808">Transferase</keyword>
<dbReference type="SMART" id="SM00345">
    <property type="entry name" value="HTH_GNTR"/>
    <property type="match status" value="1"/>
</dbReference>
<dbReference type="PROSITE" id="PS50949">
    <property type="entry name" value="HTH_GNTR"/>
    <property type="match status" value="1"/>
</dbReference>
<evidence type="ECO:0000313" key="7">
    <source>
        <dbReference type="EMBL" id="RJX69616.1"/>
    </source>
</evidence>
<dbReference type="InterPro" id="IPR015424">
    <property type="entry name" value="PyrdxlP-dep_Trfase"/>
</dbReference>
<evidence type="ECO:0000313" key="8">
    <source>
        <dbReference type="Proteomes" id="UP000284322"/>
    </source>
</evidence>
<dbReference type="OrthoDB" id="9808770at2"/>
<dbReference type="CDD" id="cd07377">
    <property type="entry name" value="WHTH_GntR"/>
    <property type="match status" value="1"/>
</dbReference>
<dbReference type="GO" id="GO:0003700">
    <property type="term" value="F:DNA-binding transcription factor activity"/>
    <property type="evidence" value="ECO:0007669"/>
    <property type="project" value="InterPro"/>
</dbReference>
<sequence>MVRNLTIELDPRSPRPPYLKVADAVIAAIEAGRLKPGSRLPGTRALAKVLGLNRNTVDAGYQEAVAQGWLVAEPSRGTFVARNLPDMGVGSPAVVEANPQLNGSRTEESAKSLLSFSDGAADPRLLPTAAMARAFRRGLIRKKAPSSLGYDDPRGTTALRHALREHLAAERGLSFASHDLMVTRGSQMALFLAAQAIAIPGMAVAVENPGYPLAVTAFRAAGVRVVPIEVDEGGMSIDGLEGALARDLSIRAVYVTPHHQYPTTVTMGASRRLRLIDLARTARLTILEDDYDHDYRFEGAPVLPIAARAPGETVYIGSLSKLLAPGIRLGYVVAPPDLVSRMAVIREAIDRQGDGPLEEAVALMIEDSELARHARKARRIYHARRDYLAARLRSALPGALAFDIPRGGLALWARIVDGTDPERWSKVASELGLSLTPAAQHSIDGLGPAAFRLGYAGLDELEIDRAAELLERAHAAARSGEQFAN</sequence>
<evidence type="ECO:0000259" key="6">
    <source>
        <dbReference type="PROSITE" id="PS50949"/>
    </source>
</evidence>
<keyword evidence="8" id="KW-1185">Reference proteome</keyword>
<dbReference type="InterPro" id="IPR036388">
    <property type="entry name" value="WH-like_DNA-bd_sf"/>
</dbReference>
<dbReference type="SUPFAM" id="SSF46785">
    <property type="entry name" value="Winged helix' DNA-binding domain"/>
    <property type="match status" value="1"/>
</dbReference>
<dbReference type="GO" id="GO:0003677">
    <property type="term" value="F:DNA binding"/>
    <property type="evidence" value="ECO:0007669"/>
    <property type="project" value="UniProtKB-KW"/>
</dbReference>
<dbReference type="PANTHER" id="PTHR46577">
    <property type="entry name" value="HTH-TYPE TRANSCRIPTIONAL REGULATORY PROTEIN GABR"/>
    <property type="match status" value="1"/>
</dbReference>
<reference evidence="7 8" key="1">
    <citation type="submission" date="2018-09" db="EMBL/GenBank/DDBJ databases">
        <title>Altererythrobacter sp.Ery1 and Ery12, the genome sequencing of novel strains in genus Alterythrobacter.</title>
        <authorList>
            <person name="Cheng H."/>
            <person name="Wu Y.-H."/>
            <person name="Fang C."/>
            <person name="Xu X.-W."/>
        </authorList>
    </citation>
    <scope>NUCLEOTIDE SEQUENCE [LARGE SCALE GENOMIC DNA]</scope>
    <source>
        <strain evidence="7 8">Ery12</strain>
    </source>
</reference>
<name>A0A419R4D4_9SPHN</name>
<dbReference type="GO" id="GO:0008483">
    <property type="term" value="F:transaminase activity"/>
    <property type="evidence" value="ECO:0007669"/>
    <property type="project" value="UniProtKB-KW"/>
</dbReference>
<keyword evidence="4" id="KW-0238">DNA-binding</keyword>
<keyword evidence="5" id="KW-0804">Transcription</keyword>
<keyword evidence="2" id="KW-0663">Pyridoxal phosphate</keyword>
<keyword evidence="3" id="KW-0805">Transcription regulation</keyword>
<evidence type="ECO:0000256" key="4">
    <source>
        <dbReference type="ARBA" id="ARBA00023125"/>
    </source>
</evidence>